<name>A0ABV5NBP5_9ACTN</name>
<dbReference type="Proteomes" id="UP001589709">
    <property type="component" value="Unassembled WGS sequence"/>
</dbReference>
<dbReference type="SUPFAM" id="SSF46689">
    <property type="entry name" value="Homeodomain-like"/>
    <property type="match status" value="1"/>
</dbReference>
<dbReference type="InterPro" id="IPR009057">
    <property type="entry name" value="Homeodomain-like_sf"/>
</dbReference>
<keyword evidence="1" id="KW-0805">Transcription regulation</keyword>
<evidence type="ECO:0000256" key="3">
    <source>
        <dbReference type="ARBA" id="ARBA00023163"/>
    </source>
</evidence>
<evidence type="ECO:0000313" key="7">
    <source>
        <dbReference type="Proteomes" id="UP001589709"/>
    </source>
</evidence>
<evidence type="ECO:0000313" key="6">
    <source>
        <dbReference type="EMBL" id="MFB9467674.1"/>
    </source>
</evidence>
<organism evidence="6 7">
    <name type="scientific">Streptomyces cinereospinus</name>
    <dbReference type="NCBI Taxonomy" id="285561"/>
    <lineage>
        <taxon>Bacteria</taxon>
        <taxon>Bacillati</taxon>
        <taxon>Actinomycetota</taxon>
        <taxon>Actinomycetes</taxon>
        <taxon>Kitasatosporales</taxon>
        <taxon>Streptomycetaceae</taxon>
        <taxon>Streptomyces</taxon>
    </lineage>
</organism>
<accession>A0ABV5NBP5</accession>
<dbReference type="Gene3D" id="1.10.357.10">
    <property type="entry name" value="Tetracycline Repressor, domain 2"/>
    <property type="match status" value="1"/>
</dbReference>
<feature type="DNA-binding region" description="H-T-H motif" evidence="4">
    <location>
        <begin position="24"/>
        <end position="43"/>
    </location>
</feature>
<gene>
    <name evidence="6" type="ORF">ACFF45_34590</name>
</gene>
<dbReference type="RefSeq" id="WP_381350965.1">
    <property type="nucleotide sequence ID" value="NZ_JBHMCY010000128.1"/>
</dbReference>
<feature type="domain" description="HTH tetR-type" evidence="5">
    <location>
        <begin position="1"/>
        <end position="61"/>
    </location>
</feature>
<keyword evidence="7" id="KW-1185">Reference proteome</keyword>
<dbReference type="PANTHER" id="PTHR30055:SF234">
    <property type="entry name" value="HTH-TYPE TRANSCRIPTIONAL REGULATOR BETI"/>
    <property type="match status" value="1"/>
</dbReference>
<evidence type="ECO:0000256" key="2">
    <source>
        <dbReference type="ARBA" id="ARBA00023125"/>
    </source>
</evidence>
<dbReference type="PROSITE" id="PS01081">
    <property type="entry name" value="HTH_TETR_1"/>
    <property type="match status" value="1"/>
</dbReference>
<keyword evidence="3" id="KW-0804">Transcription</keyword>
<dbReference type="PRINTS" id="PR00455">
    <property type="entry name" value="HTHTETR"/>
</dbReference>
<dbReference type="InterPro" id="IPR023772">
    <property type="entry name" value="DNA-bd_HTH_TetR-type_CS"/>
</dbReference>
<dbReference type="PANTHER" id="PTHR30055">
    <property type="entry name" value="HTH-TYPE TRANSCRIPTIONAL REGULATOR RUTR"/>
    <property type="match status" value="1"/>
</dbReference>
<dbReference type="Pfam" id="PF00440">
    <property type="entry name" value="TetR_N"/>
    <property type="match status" value="1"/>
</dbReference>
<dbReference type="InterPro" id="IPR001647">
    <property type="entry name" value="HTH_TetR"/>
</dbReference>
<evidence type="ECO:0000259" key="5">
    <source>
        <dbReference type="PROSITE" id="PS50977"/>
    </source>
</evidence>
<sequence>MSRRDDIVAAAVDVFARHGFRQTSMDLVAQAAAVSRPALYQYFRNKHDLFTAVAARVTDQLVTAAQRARDAEGTLADRVYGVLLVKLDTAAGIAGTRFRQELIAQAGAMGLSPADDRLGDVLAQLLGGTATPEPRETASVLLAATVGIGQSEGGPDVLRRRLRRLVDLVIDGPAAARPPGAPTP</sequence>
<protein>
    <submittedName>
        <fullName evidence="6">TetR/AcrR family transcriptional regulator</fullName>
    </submittedName>
</protein>
<evidence type="ECO:0000256" key="1">
    <source>
        <dbReference type="ARBA" id="ARBA00023015"/>
    </source>
</evidence>
<proteinExistence type="predicted"/>
<dbReference type="InterPro" id="IPR050109">
    <property type="entry name" value="HTH-type_TetR-like_transc_reg"/>
</dbReference>
<comment type="caution">
    <text evidence="6">The sequence shown here is derived from an EMBL/GenBank/DDBJ whole genome shotgun (WGS) entry which is preliminary data.</text>
</comment>
<dbReference type="EMBL" id="JBHMCY010000128">
    <property type="protein sequence ID" value="MFB9467674.1"/>
    <property type="molecule type" value="Genomic_DNA"/>
</dbReference>
<keyword evidence="2 4" id="KW-0238">DNA-binding</keyword>
<dbReference type="PROSITE" id="PS50977">
    <property type="entry name" value="HTH_TETR_2"/>
    <property type="match status" value="1"/>
</dbReference>
<evidence type="ECO:0000256" key="4">
    <source>
        <dbReference type="PROSITE-ProRule" id="PRU00335"/>
    </source>
</evidence>
<reference evidence="6 7" key="1">
    <citation type="submission" date="2024-09" db="EMBL/GenBank/DDBJ databases">
        <authorList>
            <person name="Sun Q."/>
            <person name="Mori K."/>
        </authorList>
    </citation>
    <scope>NUCLEOTIDE SEQUENCE [LARGE SCALE GENOMIC DNA]</scope>
    <source>
        <strain evidence="6 7">JCM 6917</strain>
    </source>
</reference>